<dbReference type="GO" id="GO:0016409">
    <property type="term" value="F:palmitoyltransferase activity"/>
    <property type="evidence" value="ECO:0007669"/>
    <property type="project" value="InterPro"/>
</dbReference>
<sequence length="108" mass="12422">MAFINFGVFVALGSLAVWHARLISKGETSIEANINKAETKRLSTLNKVYENPYNFGRKKNWRIFLGLVRGRTWRHVVFPSNHKPVGIGLTWDTVHSDSEEETDKYRVC</sequence>
<evidence type="ECO:0008006" key="3">
    <source>
        <dbReference type="Google" id="ProtNLM"/>
    </source>
</evidence>
<reference evidence="2" key="1">
    <citation type="submission" date="2020-11" db="EMBL/GenBank/DDBJ databases">
        <authorList>
            <person name="Tran Van P."/>
        </authorList>
    </citation>
    <scope>NUCLEOTIDE SEQUENCE</scope>
</reference>
<proteinExistence type="predicted"/>
<dbReference type="AlphaFoldDB" id="A0A7R9IMQ9"/>
<gene>
    <name evidence="2" type="ORF">TTEB3V08_LOCUS9119</name>
</gene>
<protein>
    <recommendedName>
        <fullName evidence="3">Protein S-acyltransferase</fullName>
    </recommendedName>
</protein>
<organism evidence="2">
    <name type="scientific">Timema tahoe</name>
    <dbReference type="NCBI Taxonomy" id="61484"/>
    <lineage>
        <taxon>Eukaryota</taxon>
        <taxon>Metazoa</taxon>
        <taxon>Ecdysozoa</taxon>
        <taxon>Arthropoda</taxon>
        <taxon>Hexapoda</taxon>
        <taxon>Insecta</taxon>
        <taxon>Pterygota</taxon>
        <taxon>Neoptera</taxon>
        <taxon>Polyneoptera</taxon>
        <taxon>Phasmatodea</taxon>
        <taxon>Timematodea</taxon>
        <taxon>Timematoidea</taxon>
        <taxon>Timematidae</taxon>
        <taxon>Timema</taxon>
    </lineage>
</organism>
<accession>A0A7R9IMQ9</accession>
<evidence type="ECO:0000313" key="2">
    <source>
        <dbReference type="EMBL" id="CAD7461206.1"/>
    </source>
</evidence>
<name>A0A7R9IMQ9_9NEOP</name>
<evidence type="ECO:0000256" key="1">
    <source>
        <dbReference type="SAM" id="SignalP"/>
    </source>
</evidence>
<dbReference type="InterPro" id="IPR039859">
    <property type="entry name" value="PFA4/ZDH16/20/ERF2-like"/>
</dbReference>
<keyword evidence="1" id="KW-0732">Signal</keyword>
<dbReference type="EMBL" id="OE004487">
    <property type="protein sequence ID" value="CAD7461206.1"/>
    <property type="molecule type" value="Genomic_DNA"/>
</dbReference>
<feature type="signal peptide" evidence="1">
    <location>
        <begin position="1"/>
        <end position="20"/>
    </location>
</feature>
<dbReference type="PANTHER" id="PTHR12246">
    <property type="entry name" value="PALMITOYLTRANSFERASE ZDHHC16"/>
    <property type="match status" value="1"/>
</dbReference>
<feature type="chain" id="PRO_5030841209" description="Protein S-acyltransferase" evidence="1">
    <location>
        <begin position="21"/>
        <end position="108"/>
    </location>
</feature>